<dbReference type="EMBL" id="AGNK02001185">
    <property type="status" value="NOT_ANNOTATED_CDS"/>
    <property type="molecule type" value="Genomic_DNA"/>
</dbReference>
<dbReference type="EnsemblPlants" id="KQL25179">
    <property type="protein sequence ID" value="KQL25179"/>
    <property type="gene ID" value="SETIT_031426mg"/>
</dbReference>
<keyword evidence="3" id="KW-1185">Reference proteome</keyword>
<sequence>MAPHLLPRTAHDHRHPRTRRAKRDARRKTPPFPPPPAGIRHLRHPMLTCWGRTPLPLPLPTRIPTTRLRWCPRHLRSATVSPASTAGRRATPQLPLQQGTTVDKDKQQILTPDQYQAGNLPQDPEGYTTKGKNWWNHTWISVSEV</sequence>
<accession>K3ZXU4</accession>
<dbReference type="Gramene" id="KQL25179">
    <property type="protein sequence ID" value="KQL25179"/>
    <property type="gene ID" value="SETIT_031426mg"/>
</dbReference>
<dbReference type="InParanoid" id="K3ZXU4"/>
<organism evidence="2 3">
    <name type="scientific">Setaria italica</name>
    <name type="common">Foxtail millet</name>
    <name type="synonym">Panicum italicum</name>
    <dbReference type="NCBI Taxonomy" id="4555"/>
    <lineage>
        <taxon>Eukaryota</taxon>
        <taxon>Viridiplantae</taxon>
        <taxon>Streptophyta</taxon>
        <taxon>Embryophyta</taxon>
        <taxon>Tracheophyta</taxon>
        <taxon>Spermatophyta</taxon>
        <taxon>Magnoliopsida</taxon>
        <taxon>Liliopsida</taxon>
        <taxon>Poales</taxon>
        <taxon>Poaceae</taxon>
        <taxon>PACMAD clade</taxon>
        <taxon>Panicoideae</taxon>
        <taxon>Panicodae</taxon>
        <taxon>Paniceae</taxon>
        <taxon>Cenchrinae</taxon>
        <taxon>Setaria</taxon>
    </lineage>
</organism>
<evidence type="ECO:0000256" key="1">
    <source>
        <dbReference type="SAM" id="MobiDB-lite"/>
    </source>
</evidence>
<reference evidence="3" key="1">
    <citation type="journal article" date="2012" name="Nat. Biotechnol.">
        <title>Reference genome sequence of the model plant Setaria.</title>
        <authorList>
            <person name="Bennetzen J.L."/>
            <person name="Schmutz J."/>
            <person name="Wang H."/>
            <person name="Percifield R."/>
            <person name="Hawkins J."/>
            <person name="Pontaroli A.C."/>
            <person name="Estep M."/>
            <person name="Feng L."/>
            <person name="Vaughn J.N."/>
            <person name="Grimwood J."/>
            <person name="Jenkins J."/>
            <person name="Barry K."/>
            <person name="Lindquist E."/>
            <person name="Hellsten U."/>
            <person name="Deshpande S."/>
            <person name="Wang X."/>
            <person name="Wu X."/>
            <person name="Mitros T."/>
            <person name="Triplett J."/>
            <person name="Yang X."/>
            <person name="Ye C.Y."/>
            <person name="Mauro-Herrera M."/>
            <person name="Wang L."/>
            <person name="Li P."/>
            <person name="Sharma M."/>
            <person name="Sharma R."/>
            <person name="Ronald P.C."/>
            <person name="Panaud O."/>
            <person name="Kellogg E.A."/>
            <person name="Brutnell T.P."/>
            <person name="Doust A.N."/>
            <person name="Tuskan G.A."/>
            <person name="Rokhsar D."/>
            <person name="Devos K.M."/>
        </authorList>
    </citation>
    <scope>NUCLEOTIDE SEQUENCE [LARGE SCALE GENOMIC DNA]</scope>
    <source>
        <strain evidence="3">cv. Yugu1</strain>
    </source>
</reference>
<reference evidence="2" key="2">
    <citation type="submission" date="2018-08" db="UniProtKB">
        <authorList>
            <consortium name="EnsemblPlants"/>
        </authorList>
    </citation>
    <scope>IDENTIFICATION</scope>
    <source>
        <strain evidence="2">Yugu1</strain>
    </source>
</reference>
<feature type="region of interest" description="Disordered" evidence="1">
    <location>
        <begin position="1"/>
        <end position="41"/>
    </location>
</feature>
<dbReference type="Proteomes" id="UP000004995">
    <property type="component" value="Unassembled WGS sequence"/>
</dbReference>
<dbReference type="HOGENOM" id="CLU_1790246_0_0_1"/>
<protein>
    <submittedName>
        <fullName evidence="2">Uncharacterized protein</fullName>
    </submittedName>
</protein>
<proteinExistence type="predicted"/>
<dbReference type="AlphaFoldDB" id="K3ZXU4"/>
<evidence type="ECO:0000313" key="3">
    <source>
        <dbReference type="Proteomes" id="UP000004995"/>
    </source>
</evidence>
<evidence type="ECO:0000313" key="2">
    <source>
        <dbReference type="EnsemblPlants" id="KQL25179"/>
    </source>
</evidence>
<feature type="region of interest" description="Disordered" evidence="1">
    <location>
        <begin position="77"/>
        <end position="106"/>
    </location>
</feature>
<feature type="compositionally biased region" description="Basic residues" evidence="1">
    <location>
        <begin position="11"/>
        <end position="29"/>
    </location>
</feature>
<name>K3ZXU4_SETIT</name>